<dbReference type="SUPFAM" id="SSF56176">
    <property type="entry name" value="FAD-binding/transporter-associated domain-like"/>
    <property type="match status" value="1"/>
</dbReference>
<protein>
    <submittedName>
        <fullName evidence="7">Inactive tetrahydrocannabinolic acid synthase</fullName>
    </submittedName>
</protein>
<reference evidence="8 10" key="2">
    <citation type="submission" date="2023-09" db="EMBL/GenBank/DDBJ databases">
        <title>Complete-Gapless Cercospora beticola genome.</title>
        <authorList>
            <person name="Wyatt N.A."/>
            <person name="Spanner R.E."/>
            <person name="Bolton M.D."/>
        </authorList>
    </citation>
    <scope>NUCLEOTIDE SEQUENCE [LARGE SCALE GENOMIC DNA]</scope>
    <source>
        <strain evidence="8">Cb09-40</strain>
    </source>
</reference>
<dbReference type="InterPro" id="IPR012951">
    <property type="entry name" value="BBE"/>
</dbReference>
<evidence type="ECO:0000256" key="4">
    <source>
        <dbReference type="ARBA" id="ARBA00022827"/>
    </source>
</evidence>
<evidence type="ECO:0000313" key="8">
    <source>
        <dbReference type="EMBL" id="WPB03776.1"/>
    </source>
</evidence>
<dbReference type="PROSITE" id="PS51387">
    <property type="entry name" value="FAD_PCMH"/>
    <property type="match status" value="1"/>
</dbReference>
<dbReference type="AlphaFoldDB" id="A0A2G5H8M4"/>
<evidence type="ECO:0000313" key="10">
    <source>
        <dbReference type="Proteomes" id="UP001302367"/>
    </source>
</evidence>
<dbReference type="InterPro" id="IPR050416">
    <property type="entry name" value="FAD-linked_Oxidoreductase"/>
</dbReference>
<organism evidence="7 9">
    <name type="scientific">Cercospora beticola</name>
    <name type="common">Sugarbeet leaf spot fungus</name>
    <dbReference type="NCBI Taxonomy" id="122368"/>
    <lineage>
        <taxon>Eukaryota</taxon>
        <taxon>Fungi</taxon>
        <taxon>Dikarya</taxon>
        <taxon>Ascomycota</taxon>
        <taxon>Pezizomycotina</taxon>
        <taxon>Dothideomycetes</taxon>
        <taxon>Dothideomycetidae</taxon>
        <taxon>Mycosphaerellales</taxon>
        <taxon>Mycosphaerellaceae</taxon>
        <taxon>Cercospora</taxon>
    </lineage>
</organism>
<keyword evidence="3" id="KW-0285">Flavoprotein</keyword>
<dbReference type="Gene3D" id="3.30.465.10">
    <property type="match status" value="1"/>
</dbReference>
<dbReference type="PANTHER" id="PTHR42973:SF39">
    <property type="entry name" value="FAD-BINDING PCMH-TYPE DOMAIN-CONTAINING PROTEIN"/>
    <property type="match status" value="1"/>
</dbReference>
<evidence type="ECO:0000313" key="9">
    <source>
        <dbReference type="Proteomes" id="UP000230605"/>
    </source>
</evidence>
<comment type="cofactor">
    <cofactor evidence="1">
        <name>FAD</name>
        <dbReference type="ChEBI" id="CHEBI:57692"/>
    </cofactor>
</comment>
<sequence>MRWHRGIPDKDARLIRHTDHVLKGSLSTPSSKLLQTQRFNLLHSHFSHHEVMEGIAEWGLDELKEVCPTYYERGPPQYEEHTKPWSTAADRHAMLVVVPKNLTTLQKVVKALSGSILDFAIRGTGTGSSSAYDAVVSMQGFKSFEFNPITEIATVGAGLTWGEVDKLVDTHAPGYGAVGARCPWVGVAGCALVGGISWLSLEHGLVSDPQNLIDAQVVLRDGRVVWAKEDGEEDLMWALRGGGGNFGVVSALKIHLKRVSPKIFSALVTVPYSSLAETSKAVAAMHRRPGDPKVAMFVANQGPGMGQSVQGARPGIVLTLYDVHGEAHARSEEGFAWAFQLPGAVELGGGEMTLSQVNALPSAYAAWHGTSRYRCSAPLISDIDDEFIVRLWKWYEDTITLHQGFENGSSMIFEMMQEPVFNSVSSPASTAWPHARGRRHVMQVALVTSPEDTSEEVESIASTQLERLTSQITAGHGFHGEYFVAWLQDWNNLSEVYGENWDRLLAVKRKYDPEDRFYRAIGLRRQEGSKGVAV</sequence>
<dbReference type="InterPro" id="IPR036318">
    <property type="entry name" value="FAD-bd_PCMH-like_sf"/>
</dbReference>
<evidence type="ECO:0000313" key="7">
    <source>
        <dbReference type="EMBL" id="PIA88880.1"/>
    </source>
</evidence>
<evidence type="ECO:0000256" key="1">
    <source>
        <dbReference type="ARBA" id="ARBA00001974"/>
    </source>
</evidence>
<evidence type="ECO:0000256" key="3">
    <source>
        <dbReference type="ARBA" id="ARBA00022630"/>
    </source>
</evidence>
<dbReference type="EMBL" id="CP134188">
    <property type="protein sequence ID" value="WPB03776.1"/>
    <property type="molecule type" value="Genomic_DNA"/>
</dbReference>
<dbReference type="GO" id="GO:0016491">
    <property type="term" value="F:oxidoreductase activity"/>
    <property type="evidence" value="ECO:0007669"/>
    <property type="project" value="UniProtKB-KW"/>
</dbReference>
<dbReference type="InterPro" id="IPR016167">
    <property type="entry name" value="FAD-bd_PCMH_sub1"/>
</dbReference>
<name>A0A2G5H8M4_CERBT</name>
<dbReference type="Proteomes" id="UP001302367">
    <property type="component" value="Chromosome 5"/>
</dbReference>
<keyword evidence="10" id="KW-1185">Reference proteome</keyword>
<reference evidence="7 9" key="1">
    <citation type="submission" date="2015-10" db="EMBL/GenBank/DDBJ databases">
        <title>The cercosporin biosynthetic gene cluster was horizontally transferred to several fungal lineages and shown to be expanded in Cercospora beticola based on microsynteny with recipient genomes.</title>
        <authorList>
            <person name="De Jonge R."/>
            <person name="Ebert M.K."/>
            <person name="Suttle J.C."/>
            <person name="Jurick Ii W.M."/>
            <person name="Secor G.A."/>
            <person name="Thomma B.P."/>
            <person name="Van De Peer Y."/>
            <person name="Bolton M.D."/>
        </authorList>
    </citation>
    <scope>NUCLEOTIDE SEQUENCE [LARGE SCALE GENOMIC DNA]</scope>
    <source>
        <strain evidence="7 9">09-40</strain>
    </source>
</reference>
<dbReference type="Proteomes" id="UP000230605">
    <property type="component" value="Chromosome 5"/>
</dbReference>
<dbReference type="Gene3D" id="3.30.43.10">
    <property type="entry name" value="Uridine Diphospho-n-acetylenolpyruvylglucosamine Reductase, domain 2"/>
    <property type="match status" value="1"/>
</dbReference>
<dbReference type="EMBL" id="LKMD01000108">
    <property type="protein sequence ID" value="PIA88880.1"/>
    <property type="molecule type" value="Genomic_DNA"/>
</dbReference>
<dbReference type="InterPro" id="IPR016169">
    <property type="entry name" value="FAD-bd_PCMH_sub2"/>
</dbReference>
<dbReference type="OrthoDB" id="2151789at2759"/>
<proteinExistence type="inferred from homology"/>
<dbReference type="PANTHER" id="PTHR42973">
    <property type="entry name" value="BINDING OXIDOREDUCTASE, PUTATIVE (AFU_ORTHOLOGUE AFUA_1G17690)-RELATED"/>
    <property type="match status" value="1"/>
</dbReference>
<evidence type="ECO:0000256" key="2">
    <source>
        <dbReference type="ARBA" id="ARBA00005466"/>
    </source>
</evidence>
<dbReference type="Pfam" id="PF01565">
    <property type="entry name" value="FAD_binding_4"/>
    <property type="match status" value="1"/>
</dbReference>
<dbReference type="InterPro" id="IPR006094">
    <property type="entry name" value="Oxid_FAD_bind_N"/>
</dbReference>
<gene>
    <name evidence="7" type="ORF">CB0940_07808</name>
    <name evidence="8" type="ORF">RHO25_008420</name>
</gene>
<dbReference type="Gene3D" id="3.40.462.20">
    <property type="match status" value="1"/>
</dbReference>
<evidence type="ECO:0000259" key="6">
    <source>
        <dbReference type="PROSITE" id="PS51387"/>
    </source>
</evidence>
<evidence type="ECO:0000256" key="5">
    <source>
        <dbReference type="ARBA" id="ARBA00023002"/>
    </source>
</evidence>
<comment type="similarity">
    <text evidence="2">Belongs to the oxygen-dependent FAD-linked oxidoreductase family.</text>
</comment>
<accession>A0A2G5H8M4</accession>
<feature type="domain" description="FAD-binding PCMH-type" evidence="6">
    <location>
        <begin position="89"/>
        <end position="259"/>
    </location>
</feature>
<dbReference type="GO" id="GO:0071949">
    <property type="term" value="F:FAD binding"/>
    <property type="evidence" value="ECO:0007669"/>
    <property type="project" value="InterPro"/>
</dbReference>
<keyword evidence="4" id="KW-0274">FAD</keyword>
<dbReference type="Pfam" id="PF08031">
    <property type="entry name" value="BBE"/>
    <property type="match status" value="1"/>
</dbReference>
<keyword evidence="5" id="KW-0560">Oxidoreductase</keyword>
<dbReference type="InterPro" id="IPR016166">
    <property type="entry name" value="FAD-bd_PCMH"/>
</dbReference>